<proteinExistence type="predicted"/>
<comment type="caution">
    <text evidence="3">The sequence shown here is derived from an EMBL/GenBank/DDBJ whole genome shotgun (WGS) entry which is preliminary data.</text>
</comment>
<dbReference type="EMBL" id="BQKI01000002">
    <property type="protein sequence ID" value="GJM87609.1"/>
    <property type="molecule type" value="Genomic_DNA"/>
</dbReference>
<gene>
    <name evidence="3" type="primary">ga03581</name>
    <name evidence="3" type="ORF">PR202_ga03581</name>
</gene>
<accession>A0AAV5BQR3</accession>
<dbReference type="AlphaFoldDB" id="A0AAV5BQR3"/>
<reference evidence="3" key="2">
    <citation type="submission" date="2021-12" db="EMBL/GenBank/DDBJ databases">
        <title>Resequencing data analysis of finger millet.</title>
        <authorList>
            <person name="Hatakeyama M."/>
            <person name="Aluri S."/>
            <person name="Balachadran M.T."/>
            <person name="Sivarajan S.R."/>
            <person name="Poveda L."/>
            <person name="Shimizu-Inatsugi R."/>
            <person name="Schlapbach R."/>
            <person name="Sreeman S.M."/>
            <person name="Shimizu K.K."/>
        </authorList>
    </citation>
    <scope>NUCLEOTIDE SEQUENCE</scope>
</reference>
<feature type="region of interest" description="Disordered" evidence="1">
    <location>
        <begin position="129"/>
        <end position="158"/>
    </location>
</feature>
<evidence type="ECO:0000256" key="2">
    <source>
        <dbReference type="SAM" id="SignalP"/>
    </source>
</evidence>
<reference evidence="3" key="1">
    <citation type="journal article" date="2018" name="DNA Res.">
        <title>Multiple hybrid de novo genome assembly of finger millet, an orphan allotetraploid crop.</title>
        <authorList>
            <person name="Hatakeyama M."/>
            <person name="Aluri S."/>
            <person name="Balachadran M.T."/>
            <person name="Sivarajan S.R."/>
            <person name="Patrignani A."/>
            <person name="Gruter S."/>
            <person name="Poveda L."/>
            <person name="Shimizu-Inatsugi R."/>
            <person name="Baeten J."/>
            <person name="Francoijs K.J."/>
            <person name="Nataraja K.N."/>
            <person name="Reddy Y.A.N."/>
            <person name="Phadnis S."/>
            <person name="Ravikumar R.L."/>
            <person name="Schlapbach R."/>
            <person name="Sreeman S.M."/>
            <person name="Shimizu K.K."/>
        </authorList>
    </citation>
    <scope>NUCLEOTIDE SEQUENCE</scope>
</reference>
<keyword evidence="2" id="KW-0732">Signal</keyword>
<dbReference type="Proteomes" id="UP001054889">
    <property type="component" value="Unassembled WGS sequence"/>
</dbReference>
<sequence>MAGLRRRSLLPVAALLLLAVLAASVAADDPEGNIRIQVRYPTEEESQWLDRWAAKYQSTAAGSGADGFSITPATEEESAYLNRMVANANKRAAEGSRDGRAAGYDGHLEFDDDDHARLVVDAMYSAASSKTEMDDDKGKGNQDEKSHAEGNWSFINLF</sequence>
<feature type="signal peptide" evidence="2">
    <location>
        <begin position="1"/>
        <end position="27"/>
    </location>
</feature>
<feature type="compositionally biased region" description="Basic and acidic residues" evidence="1">
    <location>
        <begin position="136"/>
        <end position="148"/>
    </location>
</feature>
<evidence type="ECO:0000313" key="3">
    <source>
        <dbReference type="EMBL" id="GJM87609.1"/>
    </source>
</evidence>
<keyword evidence="4" id="KW-1185">Reference proteome</keyword>
<organism evidence="3 4">
    <name type="scientific">Eleusine coracana subsp. coracana</name>
    <dbReference type="NCBI Taxonomy" id="191504"/>
    <lineage>
        <taxon>Eukaryota</taxon>
        <taxon>Viridiplantae</taxon>
        <taxon>Streptophyta</taxon>
        <taxon>Embryophyta</taxon>
        <taxon>Tracheophyta</taxon>
        <taxon>Spermatophyta</taxon>
        <taxon>Magnoliopsida</taxon>
        <taxon>Liliopsida</taxon>
        <taxon>Poales</taxon>
        <taxon>Poaceae</taxon>
        <taxon>PACMAD clade</taxon>
        <taxon>Chloridoideae</taxon>
        <taxon>Cynodonteae</taxon>
        <taxon>Eleusininae</taxon>
        <taxon>Eleusine</taxon>
    </lineage>
</organism>
<protein>
    <submittedName>
        <fullName evidence="3">Uncharacterized protein</fullName>
    </submittedName>
</protein>
<feature type="chain" id="PRO_5043585180" evidence="2">
    <location>
        <begin position="28"/>
        <end position="158"/>
    </location>
</feature>
<evidence type="ECO:0000313" key="4">
    <source>
        <dbReference type="Proteomes" id="UP001054889"/>
    </source>
</evidence>
<evidence type="ECO:0000256" key="1">
    <source>
        <dbReference type="SAM" id="MobiDB-lite"/>
    </source>
</evidence>
<name>A0AAV5BQR3_ELECO</name>